<keyword evidence="6" id="KW-1185">Reference proteome</keyword>
<feature type="repeat" description="PPR" evidence="3">
    <location>
        <begin position="765"/>
        <end position="795"/>
    </location>
</feature>
<dbReference type="Pfam" id="PF20430">
    <property type="entry name" value="Eplus_motif"/>
    <property type="match status" value="1"/>
</dbReference>
<evidence type="ECO:0000313" key="5">
    <source>
        <dbReference type="EMBL" id="KAF4393137.1"/>
    </source>
</evidence>
<dbReference type="Pfam" id="PF13041">
    <property type="entry name" value="PPR_2"/>
    <property type="match status" value="4"/>
</dbReference>
<feature type="domain" description="DYW" evidence="4">
    <location>
        <begin position="1245"/>
        <end position="1337"/>
    </location>
</feature>
<dbReference type="FunFam" id="1.25.40.10:FF:000031">
    <property type="entry name" value="Pentatricopeptide repeat-containing protein mitochondrial"/>
    <property type="match status" value="1"/>
</dbReference>
<dbReference type="PROSITE" id="PS51375">
    <property type="entry name" value="PPR"/>
    <property type="match status" value="10"/>
</dbReference>
<dbReference type="FunFam" id="1.25.40.10:FF:000427">
    <property type="entry name" value="Pentatricopeptide repeat-containing protein chloroplastic"/>
    <property type="match status" value="1"/>
</dbReference>
<dbReference type="NCBIfam" id="TIGR00756">
    <property type="entry name" value="PPR"/>
    <property type="match status" value="9"/>
</dbReference>
<dbReference type="InterPro" id="IPR002885">
    <property type="entry name" value="PPR_rpt"/>
</dbReference>
<accession>A0A7J6HCR4</accession>
<dbReference type="EMBL" id="JAATIQ010000049">
    <property type="protein sequence ID" value="KAF4393137.1"/>
    <property type="molecule type" value="Genomic_DNA"/>
</dbReference>
<feature type="repeat" description="PPR" evidence="3">
    <location>
        <begin position="191"/>
        <end position="221"/>
    </location>
</feature>
<feature type="repeat" description="PPR" evidence="3">
    <location>
        <begin position="121"/>
        <end position="155"/>
    </location>
</feature>
<evidence type="ECO:0000259" key="4">
    <source>
        <dbReference type="Pfam" id="PF14432"/>
    </source>
</evidence>
<protein>
    <recommendedName>
        <fullName evidence="4">DYW domain-containing protein</fullName>
    </recommendedName>
</protein>
<evidence type="ECO:0000256" key="2">
    <source>
        <dbReference type="ARBA" id="ARBA00022737"/>
    </source>
</evidence>
<dbReference type="GO" id="GO:0009451">
    <property type="term" value="P:RNA modification"/>
    <property type="evidence" value="ECO:0007669"/>
    <property type="project" value="InterPro"/>
</dbReference>
<dbReference type="GO" id="GO:0003723">
    <property type="term" value="F:RNA binding"/>
    <property type="evidence" value="ECO:0007669"/>
    <property type="project" value="InterPro"/>
</dbReference>
<feature type="repeat" description="PPR" evidence="3">
    <location>
        <begin position="354"/>
        <end position="388"/>
    </location>
</feature>
<dbReference type="GO" id="GO:0008270">
    <property type="term" value="F:zinc ion binding"/>
    <property type="evidence" value="ECO:0007669"/>
    <property type="project" value="InterPro"/>
</dbReference>
<dbReference type="FunFam" id="1.25.40.10:FF:000348">
    <property type="entry name" value="Pentatricopeptide repeat-containing protein chloroplastic"/>
    <property type="match status" value="1"/>
</dbReference>
<dbReference type="PANTHER" id="PTHR47926">
    <property type="entry name" value="PENTATRICOPEPTIDE REPEAT-CONTAINING PROTEIN"/>
    <property type="match status" value="1"/>
</dbReference>
<organism evidence="5 6">
    <name type="scientific">Cannabis sativa</name>
    <name type="common">Hemp</name>
    <name type="synonym">Marijuana</name>
    <dbReference type="NCBI Taxonomy" id="3483"/>
    <lineage>
        <taxon>Eukaryota</taxon>
        <taxon>Viridiplantae</taxon>
        <taxon>Streptophyta</taxon>
        <taxon>Embryophyta</taxon>
        <taxon>Tracheophyta</taxon>
        <taxon>Spermatophyta</taxon>
        <taxon>Magnoliopsida</taxon>
        <taxon>eudicotyledons</taxon>
        <taxon>Gunneridae</taxon>
        <taxon>Pentapetalae</taxon>
        <taxon>rosids</taxon>
        <taxon>fabids</taxon>
        <taxon>Rosales</taxon>
        <taxon>Cannabaceae</taxon>
        <taxon>Cannabis</taxon>
    </lineage>
</organism>
<dbReference type="Pfam" id="PF20431">
    <property type="entry name" value="E_motif"/>
    <property type="match status" value="2"/>
</dbReference>
<reference evidence="5 6" key="1">
    <citation type="journal article" date="2020" name="bioRxiv">
        <title>Sequence and annotation of 42 cannabis genomes reveals extensive copy number variation in cannabinoid synthesis and pathogen resistance genes.</title>
        <authorList>
            <person name="Mckernan K.J."/>
            <person name="Helbert Y."/>
            <person name="Kane L.T."/>
            <person name="Ebling H."/>
            <person name="Zhang L."/>
            <person name="Liu B."/>
            <person name="Eaton Z."/>
            <person name="Mclaughlin S."/>
            <person name="Kingan S."/>
            <person name="Baybayan P."/>
            <person name="Concepcion G."/>
            <person name="Jordan M."/>
            <person name="Riva A."/>
            <person name="Barbazuk W."/>
            <person name="Harkins T."/>
        </authorList>
    </citation>
    <scope>NUCLEOTIDE SEQUENCE [LARGE SCALE GENOMIC DNA]</scope>
    <source>
        <strain evidence="6">cv. Jamaican Lion 4</strain>
        <tissue evidence="5">Leaf</tissue>
    </source>
</reference>
<dbReference type="FunFam" id="1.25.40.10:FF:000442">
    <property type="entry name" value="Pentatricopeptide repeat-containing protein At3g49710"/>
    <property type="match status" value="1"/>
</dbReference>
<proteinExistence type="inferred from homology"/>
<dbReference type="Pfam" id="PF14432">
    <property type="entry name" value="DYW_deaminase"/>
    <property type="match status" value="1"/>
</dbReference>
<feature type="repeat" description="PPR" evidence="3">
    <location>
        <begin position="898"/>
        <end position="932"/>
    </location>
</feature>
<dbReference type="InterPro" id="IPR032867">
    <property type="entry name" value="DYW_dom"/>
</dbReference>
<name>A0A7J6HCR4_CANSA</name>
<dbReference type="FunFam" id="1.25.40.10:FF:000989">
    <property type="entry name" value="Pentatricopeptide repeat-containing protein At1g31430"/>
    <property type="match status" value="1"/>
</dbReference>
<feature type="repeat" description="PPR" evidence="3">
    <location>
        <begin position="1030"/>
        <end position="1064"/>
    </location>
</feature>
<keyword evidence="2" id="KW-0677">Repeat</keyword>
<dbReference type="InterPro" id="IPR046849">
    <property type="entry name" value="E2_motif"/>
</dbReference>
<evidence type="ECO:0000256" key="1">
    <source>
        <dbReference type="ARBA" id="ARBA00006643"/>
    </source>
</evidence>
<comment type="caution">
    <text evidence="5">The sequence shown here is derived from an EMBL/GenBank/DDBJ whole genome shotgun (WGS) entry which is preliminary data.</text>
</comment>
<dbReference type="InterPro" id="IPR046848">
    <property type="entry name" value="E_motif"/>
</dbReference>
<gene>
    <name evidence="5" type="ORF">G4B88_001871</name>
</gene>
<feature type="repeat" description="PPR" evidence="3">
    <location>
        <begin position="796"/>
        <end position="830"/>
    </location>
</feature>
<dbReference type="PANTHER" id="PTHR47926:SF489">
    <property type="entry name" value="PENTATRICOPEPTIDE REPEAT-CONTAINING PROTEIN"/>
    <property type="match status" value="1"/>
</dbReference>
<dbReference type="FunFam" id="1.25.40.10:FF:000284">
    <property type="entry name" value="Pentatricopeptide repeat-containing protein"/>
    <property type="match status" value="1"/>
</dbReference>
<dbReference type="Pfam" id="PF01535">
    <property type="entry name" value="PPR"/>
    <property type="match status" value="12"/>
</dbReference>
<feature type="repeat" description="PPR" evidence="3">
    <location>
        <begin position="292"/>
        <end position="326"/>
    </location>
</feature>
<dbReference type="Proteomes" id="UP000583929">
    <property type="component" value="Unassembled WGS sequence"/>
</dbReference>
<dbReference type="SUPFAM" id="SSF48452">
    <property type="entry name" value="TPR-like"/>
    <property type="match status" value="1"/>
</dbReference>
<comment type="similarity">
    <text evidence="1">Belongs to the PPR family. PCMP-H subfamily.</text>
</comment>
<dbReference type="Gene3D" id="1.25.40.10">
    <property type="entry name" value="Tetratricopeptide repeat domain"/>
    <property type="match status" value="7"/>
</dbReference>
<feature type="repeat" description="PPR" evidence="3">
    <location>
        <begin position="222"/>
        <end position="256"/>
    </location>
</feature>
<dbReference type="FunFam" id="1.25.40.10:FF:000366">
    <property type="entry name" value="Pentatricopeptide (PPR) repeat-containing protein"/>
    <property type="match status" value="1"/>
</dbReference>
<dbReference type="InterPro" id="IPR011990">
    <property type="entry name" value="TPR-like_helical_dom_sf"/>
</dbReference>
<evidence type="ECO:0000256" key="3">
    <source>
        <dbReference type="PROSITE-ProRule" id="PRU00708"/>
    </source>
</evidence>
<feature type="repeat" description="PPR" evidence="3">
    <location>
        <begin position="455"/>
        <end position="489"/>
    </location>
</feature>
<evidence type="ECO:0000313" key="6">
    <source>
        <dbReference type="Proteomes" id="UP000583929"/>
    </source>
</evidence>
<dbReference type="InterPro" id="IPR046960">
    <property type="entry name" value="PPR_At4g14850-like_plant"/>
</dbReference>
<sequence>MFVTNLYHWSSLKILTSTKLNTSHSHNIFRSYNFVSRCSSCASHLFSTFSCKTSLNEQSCVQYIQRCGTLNQLKQIQTQIFMAGLHQSRGPINKLMAFCTDPSLGNMGYAEKIFDFIQEPSLFIYNVMLKALAKQGSFKRVVWLFNRLRVVGLWPDNFTYPYVLKAIGSLGDVQEGRKVHGIVIKTGLEFDTYVCNSLIDMYAQLGEVQFFTKLFEEMPQRDSVSWNVMISAYVKCRRFGDAIDLFRCMRVESKEKPTEATIVSTLSACTALKDIELGKDIHDYVRNNLDFTVRINNALLDMYAKCGFLIDARKIFDEMPMKNVICWTSLVSGYVHYNKLDEARELFERSPFKDVVLWTVMINGYVQHNCFDEAISLFQEMQRQRVKADRFTVVSLLTGCAQLGVLEQGKWIHGYINEHGIKIDAVVGTALIEMYGKCGCIDESLEIFKGIRDKDTASWTSIICGLAMNGQANKALEFFSEMKRVGINPDYITFIGVLSACSHAGLVEDGRQYFNSMTTLYNIEPKLEHYGCLIDLFGRAGLLHEAEGFIEKIPNDNIETIVPLYGALLSACRIHGNVEMGERVARRLADIESSDSSVHMLLANIYASADRWEDMTKVRRNMNNLGVRKVPGCSSVEINSFRCENTRMKKSLLRSIEKSAPRVQIPIASSCVLIMTRPLPQKTFFKFNAKDGLISRLCGDKRYKEAMDILCNQKRLTEALQLLTHIERPSALIYSTLLQHCLQQRALEEGRLVHDHIRGSGFVPGLFMYNRFIDMYAKCGCLQDAQKVFDEMPDRDLCSWNTILSGYAKAGQLDEARRLFDEMPERDNFSWSSLMSGYVRQHRPKEALELYRMMQRNQISKSNKFTVSSALAASAAMPSLRLGKEIHGYIMRTGLDSDEIVWSALTDMYGKCGSIKDARCIFDKMEERDVVSWTAMIDRCFEDGTREEGFALFSKLMSSGTRPNDFTFAGVLNACADHVAEELGKQVHGYMTRVGFGPFSFAASALVHMYCKCGNIENAKRVFNGMPKPDIVSWTSLIVGYAQHGQPKEALKIFELLLESGIKLDHVTFVGVLSACTHAGLVDEGLAYFHSIKTKHKLKHTADHYACIVDLLARAGRFEEAEKIINDMPGKPDKYLWASLLGGCRIHGNIELAKRAAEALFKIEPENPATYVTLANIYATAGMWSEVAKVRKIMDERRVVKKPGLSWIEIKRETYVFTVGDESHPKYNEIREFLKKISKRIREEGYVPNTNFVLHDVEEEQKEQNLSYHSEKLAVAFGIISTPPGTPIKVFKNLRTCVDCHTAIKFISKIVKRKIIVRDSNRFHCFENGSCSCGDYW</sequence>